<protein>
    <recommendedName>
        <fullName evidence="3">VCBS repeat-containing protein</fullName>
    </recommendedName>
</protein>
<proteinExistence type="predicted"/>
<evidence type="ECO:0008006" key="3">
    <source>
        <dbReference type="Google" id="ProtNLM"/>
    </source>
</evidence>
<comment type="caution">
    <text evidence="2">The sequence shown here is derived from an EMBL/GenBank/DDBJ whole genome shotgun (WGS) entry which is preliminary data.</text>
</comment>
<dbReference type="SUPFAM" id="SSF69318">
    <property type="entry name" value="Integrin alpha N-terminal domain"/>
    <property type="match status" value="1"/>
</dbReference>
<feature type="non-terminal residue" evidence="2">
    <location>
        <position position="1"/>
    </location>
</feature>
<evidence type="ECO:0000256" key="1">
    <source>
        <dbReference type="ARBA" id="ARBA00022729"/>
    </source>
</evidence>
<keyword evidence="1" id="KW-0732">Signal</keyword>
<evidence type="ECO:0000313" key="2">
    <source>
        <dbReference type="EMBL" id="GAF91574.1"/>
    </source>
</evidence>
<feature type="non-terminal residue" evidence="2">
    <location>
        <position position="262"/>
    </location>
</feature>
<reference evidence="2" key="1">
    <citation type="journal article" date="2014" name="Front. Microbiol.">
        <title>High frequency of phylogenetically diverse reductive dehalogenase-homologous genes in deep subseafloor sedimentary metagenomes.</title>
        <authorList>
            <person name="Kawai M."/>
            <person name="Futagami T."/>
            <person name="Toyoda A."/>
            <person name="Takaki Y."/>
            <person name="Nishi S."/>
            <person name="Hori S."/>
            <person name="Arai W."/>
            <person name="Tsubouchi T."/>
            <person name="Morono Y."/>
            <person name="Uchiyama I."/>
            <person name="Ito T."/>
            <person name="Fujiyama A."/>
            <person name="Inagaki F."/>
            <person name="Takami H."/>
        </authorList>
    </citation>
    <scope>NUCLEOTIDE SEQUENCE</scope>
    <source>
        <strain evidence="2">Expedition CK06-06</strain>
    </source>
</reference>
<dbReference type="EMBL" id="BARS01011589">
    <property type="protein sequence ID" value="GAF91574.1"/>
    <property type="molecule type" value="Genomic_DNA"/>
</dbReference>
<dbReference type="InterPro" id="IPR013517">
    <property type="entry name" value="FG-GAP"/>
</dbReference>
<dbReference type="Pfam" id="PF13517">
    <property type="entry name" value="FG-GAP_3"/>
    <property type="match status" value="1"/>
</dbReference>
<dbReference type="InterPro" id="IPR028994">
    <property type="entry name" value="Integrin_alpha_N"/>
</dbReference>
<accession>X0TED7</accession>
<gene>
    <name evidence="2" type="ORF">S01H1_21018</name>
</gene>
<sequence length="262" mass="28585">VVPGEGITVDLALKNAWADASDVTVTLVDIDPYLVVYNNNLYLGNMAMNEERNCSFSLGIRADCPYGYDIPLNICITDSSGTEKNFLINLPISFRYHDGWPLIKSDNRYISHPVVCDIDGDGRAELFVSSYDADGGKIYGFNHDGSLLPGSWPICVEPGPGPPSLGDIDNDGELELVVVTGCGDYIDAWNLDGTPVTTGNWPYFIGLGKYGYRWRFTPNLFTPVLADLDNNGSLEVIIGGLVADTWTEGKIYVFNGDGTLYS</sequence>
<name>X0TED7_9ZZZZ</name>
<dbReference type="AlphaFoldDB" id="X0TED7"/>
<organism evidence="2">
    <name type="scientific">marine sediment metagenome</name>
    <dbReference type="NCBI Taxonomy" id="412755"/>
    <lineage>
        <taxon>unclassified sequences</taxon>
        <taxon>metagenomes</taxon>
        <taxon>ecological metagenomes</taxon>
    </lineage>
</organism>